<feature type="compositionally biased region" description="Basic and acidic residues" evidence="2">
    <location>
        <begin position="260"/>
        <end position="269"/>
    </location>
</feature>
<protein>
    <submittedName>
        <fullName evidence="3">Uncharacterized protein</fullName>
    </submittedName>
</protein>
<comment type="caution">
    <text evidence="3">The sequence shown here is derived from an EMBL/GenBank/DDBJ whole genome shotgun (WGS) entry which is preliminary data.</text>
</comment>
<feature type="region of interest" description="Disordered" evidence="2">
    <location>
        <begin position="1"/>
        <end position="42"/>
    </location>
</feature>
<sequence length="269" mass="30283">MAELSQPHTGDSTELPVNGQIIKGNGNSSAGRPSMESYLGGEKPSFVDESLVQHYRERCSRLEGELHDSDRKIRLQVDEIMQLKRELSKDRTETLLSHQKEISDLKESHRLEVERLKENHRRDTREFERQIIDLERQAFKMELEHRSGDRTTGNRILDMLEDVAPTLFENLSGVLGGALTAQGQPALSAPAELSPQQTEQLRQAFEQDMNGDAGIIGEEISPNNQAKTPKNGEGEQSLHRSPFEEEAIGLNDFFASKTNGHHEPDMEGF</sequence>
<evidence type="ECO:0000313" key="4">
    <source>
        <dbReference type="Proteomes" id="UP000245533"/>
    </source>
</evidence>
<dbReference type="Proteomes" id="UP000245533">
    <property type="component" value="Unassembled WGS sequence"/>
</dbReference>
<feature type="region of interest" description="Disordered" evidence="2">
    <location>
        <begin position="214"/>
        <end position="269"/>
    </location>
</feature>
<dbReference type="EMBL" id="QGGB01000007">
    <property type="protein sequence ID" value="PWN06118.1"/>
    <property type="molecule type" value="Genomic_DNA"/>
</dbReference>
<organism evidence="3 4">
    <name type="scientific">Rhodohalobacter mucosus</name>
    <dbReference type="NCBI Taxonomy" id="2079485"/>
    <lineage>
        <taxon>Bacteria</taxon>
        <taxon>Pseudomonadati</taxon>
        <taxon>Balneolota</taxon>
        <taxon>Balneolia</taxon>
        <taxon>Balneolales</taxon>
        <taxon>Balneolaceae</taxon>
        <taxon>Rhodohalobacter</taxon>
    </lineage>
</organism>
<feature type="coiled-coil region" evidence="1">
    <location>
        <begin position="99"/>
        <end position="144"/>
    </location>
</feature>
<dbReference type="OrthoDB" id="1522686at2"/>
<feature type="compositionally biased region" description="Polar residues" evidence="2">
    <location>
        <begin position="1"/>
        <end position="12"/>
    </location>
</feature>
<feature type="compositionally biased region" description="Basic and acidic residues" evidence="2">
    <location>
        <begin position="230"/>
        <end position="243"/>
    </location>
</feature>
<reference evidence="3 4" key="1">
    <citation type="submission" date="2018-05" db="EMBL/GenBank/DDBJ databases">
        <title>Rhodohalobacter halophilus gen. nov., sp. nov., a moderately halophilic member of the family Balneolaceae.</title>
        <authorList>
            <person name="Liu Z.-W."/>
        </authorList>
    </citation>
    <scope>NUCLEOTIDE SEQUENCE [LARGE SCALE GENOMIC DNA]</scope>
    <source>
        <strain evidence="3 4">8A47</strain>
    </source>
</reference>
<keyword evidence="1" id="KW-0175">Coiled coil</keyword>
<dbReference type="RefSeq" id="WP_109646911.1">
    <property type="nucleotide sequence ID" value="NZ_QGGB01000007.1"/>
</dbReference>
<gene>
    <name evidence="3" type="ORF">DDZ15_09720</name>
</gene>
<name>A0A316TQQ0_9BACT</name>
<evidence type="ECO:0000313" key="3">
    <source>
        <dbReference type="EMBL" id="PWN06118.1"/>
    </source>
</evidence>
<evidence type="ECO:0000256" key="1">
    <source>
        <dbReference type="SAM" id="Coils"/>
    </source>
</evidence>
<accession>A0A316TQQ0</accession>
<proteinExistence type="predicted"/>
<keyword evidence="4" id="KW-1185">Reference proteome</keyword>
<dbReference type="AlphaFoldDB" id="A0A316TQQ0"/>
<evidence type="ECO:0000256" key="2">
    <source>
        <dbReference type="SAM" id="MobiDB-lite"/>
    </source>
</evidence>